<accession>A0A1V1NYZ7</accession>
<protein>
    <submittedName>
        <fullName evidence="1">Uncharacterized protein</fullName>
    </submittedName>
</protein>
<organism evidence="1 2">
    <name type="scientific">Candidatus Magnetoglobus multicellularis str. Araruama</name>
    <dbReference type="NCBI Taxonomy" id="890399"/>
    <lineage>
        <taxon>Bacteria</taxon>
        <taxon>Pseudomonadati</taxon>
        <taxon>Thermodesulfobacteriota</taxon>
        <taxon>Desulfobacteria</taxon>
        <taxon>Desulfobacterales</taxon>
        <taxon>Desulfobacteraceae</taxon>
        <taxon>Candidatus Magnetoglobus</taxon>
    </lineage>
</organism>
<comment type="caution">
    <text evidence="1">The sequence shown here is derived from an EMBL/GenBank/DDBJ whole genome shotgun (WGS) entry which is preliminary data.</text>
</comment>
<name>A0A1V1NYZ7_9BACT</name>
<proteinExistence type="predicted"/>
<dbReference type="Proteomes" id="UP000189670">
    <property type="component" value="Unassembled WGS sequence"/>
</dbReference>
<sequence length="87" mass="10246">MNGKDDIIVKTDAVCRIFGGSFRKILTLDLDECEIETFRKHERTGLPLADVNFIEKWKFYWIVNLNRKSQVQRKISEVSPELNMSRN</sequence>
<evidence type="ECO:0000313" key="2">
    <source>
        <dbReference type="Proteomes" id="UP000189670"/>
    </source>
</evidence>
<gene>
    <name evidence="1" type="ORF">OMM_11213</name>
</gene>
<dbReference type="EMBL" id="ATBP01001213">
    <property type="protein sequence ID" value="ETR67784.1"/>
    <property type="molecule type" value="Genomic_DNA"/>
</dbReference>
<feature type="non-terminal residue" evidence="1">
    <location>
        <position position="87"/>
    </location>
</feature>
<dbReference type="AlphaFoldDB" id="A0A1V1NYZ7"/>
<reference evidence="2" key="1">
    <citation type="submission" date="2012-11" db="EMBL/GenBank/DDBJ databases">
        <authorList>
            <person name="Lucero-Rivera Y.E."/>
            <person name="Tovar-Ramirez D."/>
        </authorList>
    </citation>
    <scope>NUCLEOTIDE SEQUENCE [LARGE SCALE GENOMIC DNA]</scope>
    <source>
        <strain evidence="2">Araruama</strain>
    </source>
</reference>
<evidence type="ECO:0000313" key="1">
    <source>
        <dbReference type="EMBL" id="ETR67784.1"/>
    </source>
</evidence>